<organism evidence="1">
    <name type="scientific">Caldilineaceae bacterium SB0662_bin_9</name>
    <dbReference type="NCBI Taxonomy" id="2605258"/>
    <lineage>
        <taxon>Bacteria</taxon>
        <taxon>Bacillati</taxon>
        <taxon>Chloroflexota</taxon>
        <taxon>Caldilineae</taxon>
        <taxon>Caldilineales</taxon>
        <taxon>Caldilineaceae</taxon>
    </lineage>
</organism>
<keyword evidence="1" id="KW-0223">Dioxygenase</keyword>
<dbReference type="GO" id="GO:0005506">
    <property type="term" value="F:iron ion binding"/>
    <property type="evidence" value="ECO:0007669"/>
    <property type="project" value="UniProtKB-ARBA"/>
</dbReference>
<reference evidence="1" key="1">
    <citation type="submission" date="2019-09" db="EMBL/GenBank/DDBJ databases">
        <title>Characterisation of the sponge microbiome using genome-centric metagenomics.</title>
        <authorList>
            <person name="Engelberts J.P."/>
            <person name="Robbins S.J."/>
            <person name="De Goeij J.M."/>
            <person name="Aranda M."/>
            <person name="Bell S.C."/>
            <person name="Webster N.S."/>
        </authorList>
    </citation>
    <scope>NUCLEOTIDE SEQUENCE</scope>
    <source>
        <strain evidence="1">SB0662_bin_9</strain>
    </source>
</reference>
<evidence type="ECO:0000313" key="1">
    <source>
        <dbReference type="EMBL" id="MYD91051.1"/>
    </source>
</evidence>
<dbReference type="EMBL" id="VXPY01000085">
    <property type="protein sequence ID" value="MYD91051.1"/>
    <property type="molecule type" value="Genomic_DNA"/>
</dbReference>
<dbReference type="AlphaFoldDB" id="A0A6B1DUT8"/>
<dbReference type="Pfam" id="PF05721">
    <property type="entry name" value="PhyH"/>
    <property type="match status" value="1"/>
</dbReference>
<protein>
    <submittedName>
        <fullName evidence="1">Phytanoyl-CoA dioxygenase family protein</fullName>
    </submittedName>
</protein>
<accession>A0A6B1DUT8</accession>
<dbReference type="GO" id="GO:0016706">
    <property type="term" value="F:2-oxoglutarate-dependent dioxygenase activity"/>
    <property type="evidence" value="ECO:0007669"/>
    <property type="project" value="UniProtKB-ARBA"/>
</dbReference>
<dbReference type="PANTHER" id="PTHR20883:SF14">
    <property type="entry name" value="PHYTANOYL-COA DIOXYGENASE"/>
    <property type="match status" value="1"/>
</dbReference>
<proteinExistence type="predicted"/>
<dbReference type="PANTHER" id="PTHR20883">
    <property type="entry name" value="PHYTANOYL-COA DIOXYGENASE DOMAIN CONTAINING 1"/>
    <property type="match status" value="1"/>
</dbReference>
<gene>
    <name evidence="1" type="ORF">F4Y08_12075</name>
</gene>
<comment type="caution">
    <text evidence="1">The sequence shown here is derived from an EMBL/GenBank/DDBJ whole genome shotgun (WGS) entry which is preliminary data.</text>
</comment>
<dbReference type="SUPFAM" id="SSF51197">
    <property type="entry name" value="Clavaminate synthase-like"/>
    <property type="match status" value="1"/>
</dbReference>
<dbReference type="InterPro" id="IPR008775">
    <property type="entry name" value="Phytyl_CoA_dOase-like"/>
</dbReference>
<keyword evidence="1" id="KW-0560">Oxidoreductase</keyword>
<dbReference type="Gene3D" id="2.60.120.620">
    <property type="entry name" value="q2cbj1_9rhob like domain"/>
    <property type="match status" value="1"/>
</dbReference>
<sequence>MAGLTAEQLRHFDEFGYVKVEKLMPQRVLDDLIAEYGTVLETLAEDLHANGEIESTYEELPFGERLTQIYMDTGKGFAQYFDFHLPGSATEEDTPFWTGPAVFRALTEPRLIDVVENLIGPEIYSNPVQHVRIKPPEDQIPIDGDYNPIIKATPWHQDHGVVMPEADETNMLTVWFSLLDAPVESGCLQLIPKSHRRELLTHCTGNMGIHVPDQSLELDSAIPVPMEAGDVLFMHKHTCHGSLSNVSDRIRWSFDVRYNPTDQPTGRGFLPGFVVRSRRDPETELRDPAEWDRLWHETHARLAALPSDATTTYRWDSEAAVCA</sequence>
<name>A0A6B1DUT8_9CHLR</name>